<comment type="caution">
    <text evidence="1">The sequence shown here is derived from an EMBL/GenBank/DDBJ whole genome shotgun (WGS) entry which is preliminary data.</text>
</comment>
<name>A0A4R2MTT4_9PAST</name>
<protein>
    <recommendedName>
        <fullName evidence="3">HicA-like toxin of HicAB toxin-antitoxin system</fullName>
    </recommendedName>
</protein>
<reference evidence="1 2" key="1">
    <citation type="submission" date="2019-03" db="EMBL/GenBank/DDBJ databases">
        <title>Genomic Encyclopedia of Type Strains, Phase IV (KMG-IV): sequencing the most valuable type-strain genomes for metagenomic binning, comparative biology and taxonomic classification.</title>
        <authorList>
            <person name="Goeker M."/>
        </authorList>
    </citation>
    <scope>NUCLEOTIDE SEQUENCE [LARGE SCALE GENOMIC DNA]</scope>
    <source>
        <strain evidence="1 2">DSM 28231</strain>
    </source>
</reference>
<dbReference type="EMBL" id="SLXI01000005">
    <property type="protein sequence ID" value="TCP11954.1"/>
    <property type="molecule type" value="Genomic_DNA"/>
</dbReference>
<proteinExistence type="predicted"/>
<sequence length="69" mass="8191">MRTSNNKDIRAYIHKLIKNKNIQINIKNGKKHAYLLIQKHKIIIPSTPSCKYSYNNFKRDVEKILKIIP</sequence>
<dbReference type="AlphaFoldDB" id="A0A4R2MTT4"/>
<organism evidence="1 2">
    <name type="scientific">Bisgaardia hudsonensis</name>
    <dbReference type="NCBI Taxonomy" id="109472"/>
    <lineage>
        <taxon>Bacteria</taxon>
        <taxon>Pseudomonadati</taxon>
        <taxon>Pseudomonadota</taxon>
        <taxon>Gammaproteobacteria</taxon>
        <taxon>Pasteurellales</taxon>
        <taxon>Pasteurellaceae</taxon>
        <taxon>Bisgaardia</taxon>
    </lineage>
</organism>
<gene>
    <name evidence="1" type="ORF">EV697_10566</name>
</gene>
<keyword evidence="2" id="KW-1185">Reference proteome</keyword>
<accession>A0A4R2MTT4</accession>
<dbReference type="Proteomes" id="UP000294841">
    <property type="component" value="Unassembled WGS sequence"/>
</dbReference>
<evidence type="ECO:0008006" key="3">
    <source>
        <dbReference type="Google" id="ProtNLM"/>
    </source>
</evidence>
<evidence type="ECO:0000313" key="1">
    <source>
        <dbReference type="EMBL" id="TCP11954.1"/>
    </source>
</evidence>
<evidence type="ECO:0000313" key="2">
    <source>
        <dbReference type="Proteomes" id="UP000294841"/>
    </source>
</evidence>